<feature type="region of interest" description="Disordered" evidence="1">
    <location>
        <begin position="74"/>
        <end position="186"/>
    </location>
</feature>
<keyword evidence="3" id="KW-1185">Reference proteome</keyword>
<evidence type="ECO:0000256" key="1">
    <source>
        <dbReference type="SAM" id="MobiDB-lite"/>
    </source>
</evidence>
<sequence>MVCHIRQRGTRAGTRAAHGDSTRKGGDTPAGACTFTGTPDPPGPRPRTPLGLPARTAISIVSLAHAAVLRCPRTHDAHHSRLRASPPPPKKTKKKRPTTPDRAPKKNPQKDSQPNAPNTSSSVEATSAREAQSSAPRALQRRVMLPPARTAHGDSTRKGGDTPAGACTFTGTPDPPGPRPRTPLGLPARTAISIVSLAHAAVLRCPRTHDAHHSRLRASPPPPQKTKKKRPTTPDRAPKKNPQKDSQPNAPNTSSSVEATSAPHVMDSTRPILRCERGAGVGLLVDELAAAVAGARRRKEGEDEGRVLEEPEGVARGAVGPALD</sequence>
<feature type="compositionally biased region" description="Polar residues" evidence="1">
    <location>
        <begin position="244"/>
        <end position="259"/>
    </location>
</feature>
<comment type="caution">
    <text evidence="2">The sequence shown here is derived from an EMBL/GenBank/DDBJ whole genome shotgun (WGS) entry which is preliminary data.</text>
</comment>
<dbReference type="EMBL" id="JARKIB010000204">
    <property type="protein sequence ID" value="KAJ7724234.1"/>
    <property type="molecule type" value="Genomic_DNA"/>
</dbReference>
<accession>A0AAD7MN01</accession>
<feature type="compositionally biased region" description="Polar residues" evidence="1">
    <location>
        <begin position="110"/>
        <end position="135"/>
    </location>
</feature>
<evidence type="ECO:0000313" key="3">
    <source>
        <dbReference type="Proteomes" id="UP001215598"/>
    </source>
</evidence>
<organism evidence="2 3">
    <name type="scientific">Mycena metata</name>
    <dbReference type="NCBI Taxonomy" id="1033252"/>
    <lineage>
        <taxon>Eukaryota</taxon>
        <taxon>Fungi</taxon>
        <taxon>Dikarya</taxon>
        <taxon>Basidiomycota</taxon>
        <taxon>Agaricomycotina</taxon>
        <taxon>Agaricomycetes</taxon>
        <taxon>Agaricomycetidae</taxon>
        <taxon>Agaricales</taxon>
        <taxon>Marasmiineae</taxon>
        <taxon>Mycenaceae</taxon>
        <taxon>Mycena</taxon>
    </lineage>
</organism>
<proteinExistence type="predicted"/>
<reference evidence="2" key="1">
    <citation type="submission" date="2023-03" db="EMBL/GenBank/DDBJ databases">
        <title>Massive genome expansion in bonnet fungi (Mycena s.s.) driven by repeated elements and novel gene families across ecological guilds.</title>
        <authorList>
            <consortium name="Lawrence Berkeley National Laboratory"/>
            <person name="Harder C.B."/>
            <person name="Miyauchi S."/>
            <person name="Viragh M."/>
            <person name="Kuo A."/>
            <person name="Thoen E."/>
            <person name="Andreopoulos B."/>
            <person name="Lu D."/>
            <person name="Skrede I."/>
            <person name="Drula E."/>
            <person name="Henrissat B."/>
            <person name="Morin E."/>
            <person name="Kohler A."/>
            <person name="Barry K."/>
            <person name="LaButti K."/>
            <person name="Morin E."/>
            <person name="Salamov A."/>
            <person name="Lipzen A."/>
            <person name="Mereny Z."/>
            <person name="Hegedus B."/>
            <person name="Baldrian P."/>
            <person name="Stursova M."/>
            <person name="Weitz H."/>
            <person name="Taylor A."/>
            <person name="Grigoriev I.V."/>
            <person name="Nagy L.G."/>
            <person name="Martin F."/>
            <person name="Kauserud H."/>
        </authorList>
    </citation>
    <scope>NUCLEOTIDE SEQUENCE</scope>
    <source>
        <strain evidence="2">CBHHK182m</strain>
    </source>
</reference>
<gene>
    <name evidence="2" type="ORF">B0H16DRAFT_1472499</name>
</gene>
<feature type="region of interest" description="Disordered" evidence="1">
    <location>
        <begin position="208"/>
        <end position="266"/>
    </location>
</feature>
<feature type="region of interest" description="Disordered" evidence="1">
    <location>
        <begin position="1"/>
        <end position="52"/>
    </location>
</feature>
<protein>
    <submittedName>
        <fullName evidence="2">Uncharacterized protein</fullName>
    </submittedName>
</protein>
<feature type="compositionally biased region" description="Basic and acidic residues" evidence="1">
    <location>
        <begin position="17"/>
        <end position="26"/>
    </location>
</feature>
<dbReference type="Proteomes" id="UP001215598">
    <property type="component" value="Unassembled WGS sequence"/>
</dbReference>
<name>A0AAD7MN01_9AGAR</name>
<evidence type="ECO:0000313" key="2">
    <source>
        <dbReference type="EMBL" id="KAJ7724234.1"/>
    </source>
</evidence>
<feature type="region of interest" description="Disordered" evidence="1">
    <location>
        <begin position="295"/>
        <end position="324"/>
    </location>
</feature>
<feature type="compositionally biased region" description="Basic and acidic residues" evidence="1">
    <location>
        <begin position="299"/>
        <end position="309"/>
    </location>
</feature>
<dbReference type="AlphaFoldDB" id="A0AAD7MN01"/>
<feature type="compositionally biased region" description="Basic and acidic residues" evidence="1">
    <location>
        <begin position="151"/>
        <end position="160"/>
    </location>
</feature>